<evidence type="ECO:0000259" key="4">
    <source>
        <dbReference type="Pfam" id="PF08545"/>
    </source>
</evidence>
<comment type="caution">
    <text evidence="5">The sequence shown here is derived from an EMBL/GenBank/DDBJ whole genome shotgun (WGS) entry which is preliminary data.</text>
</comment>
<dbReference type="InterPro" id="IPR013751">
    <property type="entry name" value="ACP_syn_III_N"/>
</dbReference>
<dbReference type="Gene3D" id="3.40.47.10">
    <property type="match status" value="2"/>
</dbReference>
<feature type="domain" description="Beta-ketoacyl-[acyl-carrier-protein] synthase III N-terminal" evidence="4">
    <location>
        <begin position="127"/>
        <end position="201"/>
    </location>
</feature>
<dbReference type="AlphaFoldDB" id="A0A1X2LWW4"/>
<dbReference type="Pfam" id="PF08545">
    <property type="entry name" value="ACP_syn_III"/>
    <property type="match status" value="1"/>
</dbReference>
<keyword evidence="1" id="KW-0808">Transferase</keyword>
<dbReference type="Proteomes" id="UP000193247">
    <property type="component" value="Unassembled WGS sequence"/>
</dbReference>
<dbReference type="PANTHER" id="PTHR34069">
    <property type="entry name" value="3-OXOACYL-[ACYL-CARRIER-PROTEIN] SYNTHASE 3"/>
    <property type="match status" value="1"/>
</dbReference>
<dbReference type="EMBL" id="NCXP01000006">
    <property type="protein sequence ID" value="OSC41581.1"/>
    <property type="molecule type" value="Genomic_DNA"/>
</dbReference>
<evidence type="ECO:0000256" key="2">
    <source>
        <dbReference type="ARBA" id="ARBA00023315"/>
    </source>
</evidence>
<feature type="domain" description="Beta-ketoacyl-[acyl-carrier-protein] synthase III C-terminal" evidence="3">
    <location>
        <begin position="227"/>
        <end position="316"/>
    </location>
</feature>
<evidence type="ECO:0000259" key="3">
    <source>
        <dbReference type="Pfam" id="PF08541"/>
    </source>
</evidence>
<evidence type="ECO:0000313" key="5">
    <source>
        <dbReference type="EMBL" id="OSC41581.1"/>
    </source>
</evidence>
<evidence type="ECO:0000256" key="1">
    <source>
        <dbReference type="ARBA" id="ARBA00022679"/>
    </source>
</evidence>
<dbReference type="STRING" id="1430326.B8W66_07505"/>
<name>A0A1X2LWW4_9MYCO</name>
<dbReference type="InterPro" id="IPR013747">
    <property type="entry name" value="ACP_syn_III_C"/>
</dbReference>
<evidence type="ECO:0000313" key="6">
    <source>
        <dbReference type="Proteomes" id="UP000193247"/>
    </source>
</evidence>
<dbReference type="GO" id="GO:0044550">
    <property type="term" value="P:secondary metabolite biosynthetic process"/>
    <property type="evidence" value="ECO:0007669"/>
    <property type="project" value="TreeGrafter"/>
</dbReference>
<sequence>MVVAYVDAFVYSLGERKCDVRDSAAAGRLVSSAEDLESAGFRWHHVCEPSTGPYDLAKAVTTELADTVGLADIDAIIYPTCLPVNGNVGSPQMWERTGDVKYLMDFPASRLQADFAMDGAVVIGLNQQGCTGMLGSIRLAAALLAAETEWQRVLCVTADSFPETARYEQAYNLISDSAAACIVTREQRGFRYVGAHQITNGGLVGADDDATVGTFFTYTHRVVTETLTRNGLRIDDLDWIVTQNTNDKAWQVLARFLGVDIAKVCFTSLADAGHAISADQVINLVELIGSGRVRPGQRLALVVAGSGLTYQCVILEATREFA</sequence>
<protein>
    <recommendedName>
        <fullName evidence="7">3-oxoacyl-ACP synthase</fullName>
    </recommendedName>
</protein>
<organism evidence="5 6">
    <name type="scientific">Mycobacterium decipiens</name>
    <dbReference type="NCBI Taxonomy" id="1430326"/>
    <lineage>
        <taxon>Bacteria</taxon>
        <taxon>Bacillati</taxon>
        <taxon>Actinomycetota</taxon>
        <taxon>Actinomycetes</taxon>
        <taxon>Mycobacteriales</taxon>
        <taxon>Mycobacteriaceae</taxon>
        <taxon>Mycobacterium</taxon>
    </lineage>
</organism>
<accession>A0A1X2LWW4</accession>
<dbReference type="GO" id="GO:0004315">
    <property type="term" value="F:3-oxoacyl-[acyl-carrier-protein] synthase activity"/>
    <property type="evidence" value="ECO:0007669"/>
    <property type="project" value="InterPro"/>
</dbReference>
<dbReference type="GO" id="GO:0006633">
    <property type="term" value="P:fatty acid biosynthetic process"/>
    <property type="evidence" value="ECO:0007669"/>
    <property type="project" value="InterPro"/>
</dbReference>
<gene>
    <name evidence="5" type="ORF">B8W66_07505</name>
</gene>
<dbReference type="Pfam" id="PF08541">
    <property type="entry name" value="ACP_syn_III_C"/>
    <property type="match status" value="1"/>
</dbReference>
<keyword evidence="2" id="KW-0012">Acyltransferase</keyword>
<dbReference type="PANTHER" id="PTHR34069:SF2">
    <property type="entry name" value="BETA-KETOACYL-[ACYL-CARRIER-PROTEIN] SYNTHASE III"/>
    <property type="match status" value="1"/>
</dbReference>
<dbReference type="SUPFAM" id="SSF53901">
    <property type="entry name" value="Thiolase-like"/>
    <property type="match status" value="1"/>
</dbReference>
<keyword evidence="6" id="KW-1185">Reference proteome</keyword>
<proteinExistence type="predicted"/>
<evidence type="ECO:0008006" key="7">
    <source>
        <dbReference type="Google" id="ProtNLM"/>
    </source>
</evidence>
<reference evidence="5 6" key="1">
    <citation type="submission" date="2017-04" db="EMBL/GenBank/DDBJ databases">
        <title>The new phylogeny of genus Mycobacterium.</title>
        <authorList>
            <person name="Tortoli E."/>
            <person name="Trovato A."/>
            <person name="Cirillo D.M."/>
        </authorList>
    </citation>
    <scope>NUCLEOTIDE SEQUENCE [LARGE SCALE GENOMIC DNA]</scope>
    <source>
        <strain evidence="5 6">TBL 1200985</strain>
    </source>
</reference>
<dbReference type="OrthoDB" id="9788274at2"/>
<dbReference type="InterPro" id="IPR016039">
    <property type="entry name" value="Thiolase-like"/>
</dbReference>
<dbReference type="RefSeq" id="WP_085324411.1">
    <property type="nucleotide sequence ID" value="NZ_NCXP01000006.1"/>
</dbReference>